<keyword evidence="9" id="KW-1185">Reference proteome</keyword>
<comment type="subcellular location">
    <subcellularLocation>
        <location evidence="1">Cell membrane</location>
        <topology evidence="1">Multi-pass membrane protein</topology>
    </subcellularLocation>
</comment>
<keyword evidence="5" id="KW-1133">Transmembrane helix</keyword>
<reference evidence="8 9" key="1">
    <citation type="submission" date="2023-07" db="EMBL/GenBank/DDBJ databases">
        <title>Genomic Encyclopedia of Type Strains, Phase IV (KMG-IV): sequencing the most valuable type-strain genomes for metagenomic binning, comparative biology and taxonomic classification.</title>
        <authorList>
            <person name="Goeker M."/>
        </authorList>
    </citation>
    <scope>NUCLEOTIDE SEQUENCE [LARGE SCALE GENOMIC DNA]</scope>
    <source>
        <strain evidence="8 9">DSM 29005</strain>
    </source>
</reference>
<dbReference type="Gene3D" id="3.40.50.300">
    <property type="entry name" value="P-loop containing nucleotide triphosphate hydrolases"/>
    <property type="match status" value="1"/>
</dbReference>
<gene>
    <name evidence="8" type="ORF">J2S19_001687</name>
</gene>
<dbReference type="Pfam" id="PF00005">
    <property type="entry name" value="ABC_tran"/>
    <property type="match status" value="1"/>
</dbReference>
<name>A0ABT9ZDU5_9BACI</name>
<protein>
    <submittedName>
        <fullName evidence="8">ABC-type multidrug transport system fused ATPase/permease subunit</fullName>
    </submittedName>
</protein>
<dbReference type="Proteomes" id="UP001234495">
    <property type="component" value="Unassembled WGS sequence"/>
</dbReference>
<evidence type="ECO:0000256" key="1">
    <source>
        <dbReference type="ARBA" id="ARBA00004651"/>
    </source>
</evidence>
<keyword evidence="6" id="KW-0472">Membrane</keyword>
<evidence type="ECO:0000313" key="8">
    <source>
        <dbReference type="EMBL" id="MDQ0230431.1"/>
    </source>
</evidence>
<dbReference type="InterPro" id="IPR003439">
    <property type="entry name" value="ABC_transporter-like_ATP-bd"/>
</dbReference>
<dbReference type="PROSITE" id="PS50893">
    <property type="entry name" value="ABC_TRANSPORTER_2"/>
    <property type="match status" value="1"/>
</dbReference>
<evidence type="ECO:0000256" key="3">
    <source>
        <dbReference type="ARBA" id="ARBA00022741"/>
    </source>
</evidence>
<dbReference type="PANTHER" id="PTHR43394:SF1">
    <property type="entry name" value="ATP-BINDING CASSETTE SUB-FAMILY B MEMBER 10, MITOCHONDRIAL"/>
    <property type="match status" value="1"/>
</dbReference>
<dbReference type="PANTHER" id="PTHR43394">
    <property type="entry name" value="ATP-DEPENDENT PERMEASE MDL1, MITOCHONDRIAL"/>
    <property type="match status" value="1"/>
</dbReference>
<dbReference type="EMBL" id="JAUSUD010000006">
    <property type="protein sequence ID" value="MDQ0230431.1"/>
    <property type="molecule type" value="Genomic_DNA"/>
</dbReference>
<proteinExistence type="predicted"/>
<evidence type="ECO:0000256" key="4">
    <source>
        <dbReference type="ARBA" id="ARBA00022840"/>
    </source>
</evidence>
<comment type="caution">
    <text evidence="8">The sequence shown here is derived from an EMBL/GenBank/DDBJ whole genome shotgun (WGS) entry which is preliminary data.</text>
</comment>
<sequence>MGATDRIQQILKINCEKSEKSNQVENHLYQSIIFQNVSFSYSDEEQILKDNNLHIPAGKTTAIVGPSGSGKTTLFSLLEQFYPIDKGDILLGNQNISDFSLASWRSNIGYVSQESPIMSGTILDNITYGLNKDISIQQIEKAAAQANAMEFITRLPNGINTEVGERGIMLSGGKRHRIAIARALIRNPQILLLDEATSNLDGGSERLVQEALEHLMKGRTTLIIAHRLSTVINADQIVVLEDGEITGVGTHQELLAEHVLYHKLAGQQLQNHLVS</sequence>
<dbReference type="Gene3D" id="1.20.1560.10">
    <property type="entry name" value="ABC transporter type 1, transmembrane domain"/>
    <property type="match status" value="1"/>
</dbReference>
<dbReference type="SUPFAM" id="SSF52540">
    <property type="entry name" value="P-loop containing nucleoside triphosphate hydrolases"/>
    <property type="match status" value="1"/>
</dbReference>
<accession>A0ABT9ZDU5</accession>
<dbReference type="SMART" id="SM00382">
    <property type="entry name" value="AAA"/>
    <property type="match status" value="1"/>
</dbReference>
<evidence type="ECO:0000256" key="5">
    <source>
        <dbReference type="ARBA" id="ARBA00022989"/>
    </source>
</evidence>
<evidence type="ECO:0000259" key="7">
    <source>
        <dbReference type="PROSITE" id="PS50893"/>
    </source>
</evidence>
<evidence type="ECO:0000313" key="9">
    <source>
        <dbReference type="Proteomes" id="UP001234495"/>
    </source>
</evidence>
<evidence type="ECO:0000256" key="2">
    <source>
        <dbReference type="ARBA" id="ARBA00022692"/>
    </source>
</evidence>
<keyword evidence="2" id="KW-0812">Transmembrane</keyword>
<dbReference type="InterPro" id="IPR036640">
    <property type="entry name" value="ABC1_TM_sf"/>
</dbReference>
<dbReference type="InterPro" id="IPR039421">
    <property type="entry name" value="Type_1_exporter"/>
</dbReference>
<organism evidence="8 9">
    <name type="scientific">Metabacillus malikii</name>
    <dbReference type="NCBI Taxonomy" id="1504265"/>
    <lineage>
        <taxon>Bacteria</taxon>
        <taxon>Bacillati</taxon>
        <taxon>Bacillota</taxon>
        <taxon>Bacilli</taxon>
        <taxon>Bacillales</taxon>
        <taxon>Bacillaceae</taxon>
        <taxon>Metabacillus</taxon>
    </lineage>
</organism>
<evidence type="ECO:0000256" key="6">
    <source>
        <dbReference type="ARBA" id="ARBA00023136"/>
    </source>
</evidence>
<keyword evidence="3" id="KW-0547">Nucleotide-binding</keyword>
<dbReference type="InterPro" id="IPR003593">
    <property type="entry name" value="AAA+_ATPase"/>
</dbReference>
<keyword evidence="4" id="KW-0067">ATP-binding</keyword>
<feature type="domain" description="ABC transporter" evidence="7">
    <location>
        <begin position="32"/>
        <end position="267"/>
    </location>
</feature>
<dbReference type="InterPro" id="IPR027417">
    <property type="entry name" value="P-loop_NTPase"/>
</dbReference>